<evidence type="ECO:0000313" key="2">
    <source>
        <dbReference type="Proteomes" id="UP000475325"/>
    </source>
</evidence>
<name>A0A7C8N2I6_ORBOL</name>
<reference evidence="1 2" key="1">
    <citation type="submission" date="2019-06" db="EMBL/GenBank/DDBJ databases">
        <authorList>
            <person name="Palmer J.M."/>
        </authorList>
    </citation>
    <scope>NUCLEOTIDE SEQUENCE [LARGE SCALE GENOMIC DNA]</scope>
    <source>
        <strain evidence="1 2">TWF102</strain>
    </source>
</reference>
<dbReference type="AlphaFoldDB" id="A0A7C8N2I6"/>
<proteinExistence type="predicted"/>
<dbReference type="Proteomes" id="UP000475325">
    <property type="component" value="Unassembled WGS sequence"/>
</dbReference>
<evidence type="ECO:0000313" key="1">
    <source>
        <dbReference type="EMBL" id="KAF3078839.1"/>
    </source>
</evidence>
<dbReference type="EMBL" id="WIQW01000164">
    <property type="protein sequence ID" value="KAF3078839.1"/>
    <property type="molecule type" value="Genomic_DNA"/>
</dbReference>
<sequence>MIEELDSDSRGEGLGVTLYPVKALSKYQRKRSICASKSLPFGHWSEVWVEFAYSLQNSRAQISRCKLPKPTTKARGTNSMVPENVYFKAMAGLVDVDIARIQKAARWAR</sequence>
<gene>
    <name evidence="1" type="ORF">TWF102_003227</name>
</gene>
<accession>A0A7C8N2I6</accession>
<organism evidence="1 2">
    <name type="scientific">Orbilia oligospora</name>
    <name type="common">Nematode-trapping fungus</name>
    <name type="synonym">Arthrobotrys oligospora</name>
    <dbReference type="NCBI Taxonomy" id="2813651"/>
    <lineage>
        <taxon>Eukaryota</taxon>
        <taxon>Fungi</taxon>
        <taxon>Dikarya</taxon>
        <taxon>Ascomycota</taxon>
        <taxon>Pezizomycotina</taxon>
        <taxon>Orbiliomycetes</taxon>
        <taxon>Orbiliales</taxon>
        <taxon>Orbiliaceae</taxon>
        <taxon>Orbilia</taxon>
    </lineage>
</organism>
<comment type="caution">
    <text evidence="1">The sequence shown here is derived from an EMBL/GenBank/DDBJ whole genome shotgun (WGS) entry which is preliminary data.</text>
</comment>
<protein>
    <submittedName>
        <fullName evidence="1">Uncharacterized protein</fullName>
    </submittedName>
</protein>